<proteinExistence type="predicted"/>
<keyword evidence="1" id="KW-0812">Transmembrane</keyword>
<feature type="transmembrane region" description="Helical" evidence="1">
    <location>
        <begin position="137"/>
        <end position="157"/>
    </location>
</feature>
<feature type="transmembrane region" description="Helical" evidence="1">
    <location>
        <begin position="35"/>
        <end position="59"/>
    </location>
</feature>
<evidence type="ECO:0000256" key="1">
    <source>
        <dbReference type="SAM" id="Phobius"/>
    </source>
</evidence>
<dbReference type="InterPro" id="IPR024529">
    <property type="entry name" value="ECF_trnsprt_substrate-spec"/>
</dbReference>
<keyword evidence="1" id="KW-0472">Membrane</keyword>
<dbReference type="EMBL" id="CP126446">
    <property type="protein sequence ID" value="WIF96429.1"/>
    <property type="molecule type" value="Genomic_DNA"/>
</dbReference>
<organism evidence="2 3">
    <name type="scientific">Pontibacillus chungwhensis</name>
    <dbReference type="NCBI Taxonomy" id="265426"/>
    <lineage>
        <taxon>Bacteria</taxon>
        <taxon>Bacillati</taxon>
        <taxon>Bacillota</taxon>
        <taxon>Bacilli</taxon>
        <taxon>Bacillales</taxon>
        <taxon>Bacillaceae</taxon>
        <taxon>Pontibacillus</taxon>
    </lineage>
</organism>
<feature type="transmembrane region" description="Helical" evidence="1">
    <location>
        <begin position="65"/>
        <end position="86"/>
    </location>
</feature>
<evidence type="ECO:0000313" key="3">
    <source>
        <dbReference type="Proteomes" id="UP001236652"/>
    </source>
</evidence>
<gene>
    <name evidence="2" type="ORF">QNI29_11760</name>
</gene>
<dbReference type="Pfam" id="PF12822">
    <property type="entry name" value="ECF_trnsprt"/>
    <property type="match status" value="1"/>
</dbReference>
<protein>
    <submittedName>
        <fullName evidence="2">ECF transporter S component</fullName>
    </submittedName>
</protein>
<feature type="transmembrane region" description="Helical" evidence="1">
    <location>
        <begin position="6"/>
        <end position="23"/>
    </location>
</feature>
<sequence>MNLYRLTLLSLLASLATVGRFLFSFYPNVQPVTAIIIICGIWLGPSYSVILAILTTILSNMLLGMGIWTLPQIVSWSLIGLLAGLLGKYRHKIPLYGFAFFAGMSGYFFGFIMAVTYGQIGNHFFAYWLTSLPFDTYHAVGNVVFMVILYPVLSRLFQLYEKKNFKSFSRPNQTLN</sequence>
<accession>A0ABY8UVM4</accession>
<evidence type="ECO:0000313" key="2">
    <source>
        <dbReference type="EMBL" id="WIF96429.1"/>
    </source>
</evidence>
<dbReference type="Gene3D" id="1.10.1760.20">
    <property type="match status" value="1"/>
</dbReference>
<keyword evidence="3" id="KW-1185">Reference proteome</keyword>
<reference evidence="2 3" key="1">
    <citation type="submission" date="2023-05" db="EMBL/GenBank/DDBJ databases">
        <title>Comparative genomics reveals the evidence of polycyclic aromatic hydrocarbons degradation in moderately halophilic genus Pontibacillus.</title>
        <authorList>
            <person name="Yang H."/>
            <person name="Qian Z."/>
        </authorList>
    </citation>
    <scope>NUCLEOTIDE SEQUENCE [LARGE SCALE GENOMIC DNA]</scope>
    <source>
        <strain evidence="3">HN14</strain>
    </source>
</reference>
<feature type="transmembrane region" description="Helical" evidence="1">
    <location>
        <begin position="93"/>
        <end position="117"/>
    </location>
</feature>
<name>A0ABY8UVM4_9BACI</name>
<dbReference type="Proteomes" id="UP001236652">
    <property type="component" value="Chromosome"/>
</dbReference>
<dbReference type="RefSeq" id="WP_231416706.1">
    <property type="nucleotide sequence ID" value="NZ_CP126446.1"/>
</dbReference>
<keyword evidence="1" id="KW-1133">Transmembrane helix</keyword>